<accession>A0ABR2R8N0</accession>
<proteinExistence type="predicted"/>
<keyword evidence="1" id="KW-0472">Membrane</keyword>
<keyword evidence="1" id="KW-0812">Transmembrane</keyword>
<protein>
    <submittedName>
        <fullName evidence="2">Uncharacterized protein</fullName>
    </submittedName>
</protein>
<evidence type="ECO:0000313" key="2">
    <source>
        <dbReference type="EMBL" id="KAK9009144.1"/>
    </source>
</evidence>
<keyword evidence="1" id="KW-1133">Transmembrane helix</keyword>
<evidence type="ECO:0000313" key="3">
    <source>
        <dbReference type="Proteomes" id="UP001396334"/>
    </source>
</evidence>
<keyword evidence="3" id="KW-1185">Reference proteome</keyword>
<dbReference type="EMBL" id="JBBPBN010000025">
    <property type="protein sequence ID" value="KAK9009144.1"/>
    <property type="molecule type" value="Genomic_DNA"/>
</dbReference>
<sequence>MRSNDNLYALFAGLRLYTTVFGINDDPWAAWPAWGPMCTKAAALVMVYAILLLPFMACHRYLCDYVLFRAPRGLSQCSACSCTIDALFLAYCDEWLLPPIEFTRSGSLLLARMLANGKSCLACSPVCRVLHAAYSLAVFTCGNPRPTIAVVSPLEPLVMAEPTKDPTLRFGCWAGPTIIFSSTPTPNWLRTITATLLAALYLFLLYKSRDCFPTLHHSVLPFTLHSYSRVQRSPPLFTMAYALLAQLGDLCFTVEEQDVVVEASESMAVPAKDFACSLVDKVIS</sequence>
<organism evidence="2 3">
    <name type="scientific">Hibiscus sabdariffa</name>
    <name type="common">roselle</name>
    <dbReference type="NCBI Taxonomy" id="183260"/>
    <lineage>
        <taxon>Eukaryota</taxon>
        <taxon>Viridiplantae</taxon>
        <taxon>Streptophyta</taxon>
        <taxon>Embryophyta</taxon>
        <taxon>Tracheophyta</taxon>
        <taxon>Spermatophyta</taxon>
        <taxon>Magnoliopsida</taxon>
        <taxon>eudicotyledons</taxon>
        <taxon>Gunneridae</taxon>
        <taxon>Pentapetalae</taxon>
        <taxon>rosids</taxon>
        <taxon>malvids</taxon>
        <taxon>Malvales</taxon>
        <taxon>Malvaceae</taxon>
        <taxon>Malvoideae</taxon>
        <taxon>Hibiscus</taxon>
    </lineage>
</organism>
<evidence type="ECO:0000256" key="1">
    <source>
        <dbReference type="SAM" id="Phobius"/>
    </source>
</evidence>
<feature type="transmembrane region" description="Helical" evidence="1">
    <location>
        <begin position="43"/>
        <end position="62"/>
    </location>
</feature>
<feature type="transmembrane region" description="Helical" evidence="1">
    <location>
        <begin position="7"/>
        <end position="23"/>
    </location>
</feature>
<gene>
    <name evidence="2" type="ORF">V6N11_080613</name>
</gene>
<reference evidence="2 3" key="1">
    <citation type="journal article" date="2024" name="G3 (Bethesda)">
        <title>Genome assembly of Hibiscus sabdariffa L. provides insights into metabolisms of medicinal natural products.</title>
        <authorList>
            <person name="Kim T."/>
        </authorList>
    </citation>
    <scope>NUCLEOTIDE SEQUENCE [LARGE SCALE GENOMIC DNA]</scope>
    <source>
        <strain evidence="2">TK-2024</strain>
        <tissue evidence="2">Old leaves</tissue>
    </source>
</reference>
<dbReference type="Proteomes" id="UP001396334">
    <property type="component" value="Unassembled WGS sequence"/>
</dbReference>
<comment type="caution">
    <text evidence="2">The sequence shown here is derived from an EMBL/GenBank/DDBJ whole genome shotgun (WGS) entry which is preliminary data.</text>
</comment>
<name>A0ABR2R8N0_9ROSI</name>